<organism evidence="2 3">
    <name type="scientific">Tenuibacillus multivorans</name>
    <dbReference type="NCBI Taxonomy" id="237069"/>
    <lineage>
        <taxon>Bacteria</taxon>
        <taxon>Bacillati</taxon>
        <taxon>Bacillota</taxon>
        <taxon>Bacilli</taxon>
        <taxon>Bacillales</taxon>
        <taxon>Bacillaceae</taxon>
        <taxon>Tenuibacillus</taxon>
    </lineage>
</organism>
<feature type="transmembrane region" description="Helical" evidence="1">
    <location>
        <begin position="129"/>
        <end position="151"/>
    </location>
</feature>
<evidence type="ECO:0000313" key="3">
    <source>
        <dbReference type="Proteomes" id="UP000199334"/>
    </source>
</evidence>
<name>A0A1H0DZQ3_9BACI</name>
<dbReference type="AlphaFoldDB" id="A0A1H0DZQ3"/>
<keyword evidence="1" id="KW-0472">Membrane</keyword>
<feature type="transmembrane region" description="Helical" evidence="1">
    <location>
        <begin position="182"/>
        <end position="206"/>
    </location>
</feature>
<feature type="transmembrane region" description="Helical" evidence="1">
    <location>
        <begin position="41"/>
        <end position="61"/>
    </location>
</feature>
<dbReference type="RefSeq" id="WP_093857397.1">
    <property type="nucleotide sequence ID" value="NZ_BJVZ01000005.1"/>
</dbReference>
<sequence>MDTIINFQWEIFIVIEIISLISLLLFGVTRYYFDQKKLSRIFILVFLLLLALEAVLAVLIYQSTGEISTFQIVLIIFVLYAVTFGIYDFFKLDRWMRRKIGNWRGMELLTEKDYRVIERNKDPKHVAKVYRNSATIHLIVFVLVQSVFWMIGTDSVEEMFGYLTSWFETGKYEDSPYPNDTLYSIGMLWMIVFVVDFIYSWSYTIFPSK</sequence>
<feature type="transmembrane region" description="Helical" evidence="1">
    <location>
        <begin position="67"/>
        <end position="90"/>
    </location>
</feature>
<dbReference type="Proteomes" id="UP000199334">
    <property type="component" value="Unassembled WGS sequence"/>
</dbReference>
<evidence type="ECO:0000256" key="1">
    <source>
        <dbReference type="SAM" id="Phobius"/>
    </source>
</evidence>
<dbReference type="OrthoDB" id="1683959at2"/>
<accession>A0A1H0DZQ3</accession>
<keyword evidence="1" id="KW-0812">Transmembrane</keyword>
<dbReference type="STRING" id="237069.SAMN05216498_3002"/>
<feature type="transmembrane region" description="Helical" evidence="1">
    <location>
        <begin position="6"/>
        <end position="29"/>
    </location>
</feature>
<evidence type="ECO:0000313" key="2">
    <source>
        <dbReference type="EMBL" id="SDN75471.1"/>
    </source>
</evidence>
<gene>
    <name evidence="2" type="ORF">SAMN05216498_3002</name>
</gene>
<protein>
    <submittedName>
        <fullName evidence="2">Uncharacterized protein</fullName>
    </submittedName>
</protein>
<keyword evidence="3" id="KW-1185">Reference proteome</keyword>
<reference evidence="2 3" key="1">
    <citation type="submission" date="2016-10" db="EMBL/GenBank/DDBJ databases">
        <authorList>
            <person name="de Groot N.N."/>
        </authorList>
    </citation>
    <scope>NUCLEOTIDE SEQUENCE [LARGE SCALE GENOMIC DNA]</scope>
    <source>
        <strain evidence="2 3">CGMCC 1.3442</strain>
    </source>
</reference>
<keyword evidence="1" id="KW-1133">Transmembrane helix</keyword>
<dbReference type="EMBL" id="FNIG01000008">
    <property type="protein sequence ID" value="SDN75471.1"/>
    <property type="molecule type" value="Genomic_DNA"/>
</dbReference>
<proteinExistence type="predicted"/>